<feature type="region of interest" description="Disordered" evidence="1">
    <location>
        <begin position="48"/>
        <end position="92"/>
    </location>
</feature>
<evidence type="ECO:0000313" key="3">
    <source>
        <dbReference type="Proteomes" id="UP000627984"/>
    </source>
</evidence>
<evidence type="ECO:0000256" key="1">
    <source>
        <dbReference type="SAM" id="MobiDB-lite"/>
    </source>
</evidence>
<gene>
    <name evidence="2" type="ORF">GCM10010126_26680</name>
</gene>
<comment type="caution">
    <text evidence="2">The sequence shown here is derived from an EMBL/GenBank/DDBJ whole genome shotgun (WGS) entry which is preliminary data.</text>
</comment>
<feature type="compositionally biased region" description="Polar residues" evidence="1">
    <location>
        <begin position="1"/>
        <end position="10"/>
    </location>
</feature>
<feature type="region of interest" description="Disordered" evidence="1">
    <location>
        <begin position="1"/>
        <end position="36"/>
    </location>
</feature>
<proteinExistence type="predicted"/>
<dbReference type="EMBL" id="BMQD01000007">
    <property type="protein sequence ID" value="GGK65977.1"/>
    <property type="molecule type" value="Genomic_DNA"/>
</dbReference>
<organism evidence="2 3">
    <name type="scientific">Planomonospora parontospora</name>
    <dbReference type="NCBI Taxonomy" id="58119"/>
    <lineage>
        <taxon>Bacteria</taxon>
        <taxon>Bacillati</taxon>
        <taxon>Actinomycetota</taxon>
        <taxon>Actinomycetes</taxon>
        <taxon>Streptosporangiales</taxon>
        <taxon>Streptosporangiaceae</taxon>
        <taxon>Planomonospora</taxon>
    </lineage>
</organism>
<dbReference type="AlphaFoldDB" id="A0AA37BG51"/>
<reference evidence="2" key="1">
    <citation type="journal article" date="2014" name="Int. J. Syst. Evol. Microbiol.">
        <title>Complete genome sequence of Corynebacterium casei LMG S-19264T (=DSM 44701T), isolated from a smear-ripened cheese.</title>
        <authorList>
            <consortium name="US DOE Joint Genome Institute (JGI-PGF)"/>
            <person name="Walter F."/>
            <person name="Albersmeier A."/>
            <person name="Kalinowski J."/>
            <person name="Ruckert C."/>
        </authorList>
    </citation>
    <scope>NUCLEOTIDE SEQUENCE</scope>
    <source>
        <strain evidence="2">JCM 3093</strain>
    </source>
</reference>
<protein>
    <submittedName>
        <fullName evidence="2">Uncharacterized protein</fullName>
    </submittedName>
</protein>
<name>A0AA37BG51_9ACTN</name>
<evidence type="ECO:0000313" key="2">
    <source>
        <dbReference type="EMBL" id="GGK65977.1"/>
    </source>
</evidence>
<accession>A0AA37BG51</accession>
<sequence length="92" mass="9607">MAAPGQSSTGAPPVGPHSAQPSDRPPGSLLRPSRSGSVILTSMTEMMPKSRDIVHPNFRPEVGPAPRRRSSGGYSAETAYAPDVRAPAGFRP</sequence>
<dbReference type="Proteomes" id="UP000627984">
    <property type="component" value="Unassembled WGS sequence"/>
</dbReference>
<reference evidence="2" key="2">
    <citation type="submission" date="2022-09" db="EMBL/GenBank/DDBJ databases">
        <authorList>
            <person name="Sun Q."/>
            <person name="Ohkuma M."/>
        </authorList>
    </citation>
    <scope>NUCLEOTIDE SEQUENCE</scope>
    <source>
        <strain evidence="2">JCM 3093</strain>
    </source>
</reference>